<dbReference type="InterPro" id="IPR011856">
    <property type="entry name" value="tRNA_endonuc-like_dom_sf"/>
</dbReference>
<dbReference type="PANTHER" id="PTHR34039:SF1">
    <property type="entry name" value="UPF0102 PROTEIN YRAN"/>
    <property type="match status" value="1"/>
</dbReference>
<dbReference type="CDD" id="cd20736">
    <property type="entry name" value="PoNe_Nuclease"/>
    <property type="match status" value="1"/>
</dbReference>
<comment type="caution">
    <text evidence="3">The sequence shown here is derived from an EMBL/GenBank/DDBJ whole genome shotgun (WGS) entry which is preliminary data.</text>
</comment>
<evidence type="ECO:0000313" key="3">
    <source>
        <dbReference type="EMBL" id="MEC5386041.1"/>
    </source>
</evidence>
<evidence type="ECO:0000256" key="2">
    <source>
        <dbReference type="HAMAP-Rule" id="MF_00048"/>
    </source>
</evidence>
<dbReference type="Proteomes" id="UP001331561">
    <property type="component" value="Unassembled WGS sequence"/>
</dbReference>
<gene>
    <name evidence="3" type="ORF">VVD49_09910</name>
</gene>
<comment type="similarity">
    <text evidence="1 2">Belongs to the UPF0102 family.</text>
</comment>
<proteinExistence type="inferred from homology"/>
<protein>
    <recommendedName>
        <fullName evidence="2">UPF0102 protein VVD49_09910</fullName>
    </recommendedName>
</protein>
<keyword evidence="4" id="KW-1185">Reference proteome</keyword>
<dbReference type="PANTHER" id="PTHR34039">
    <property type="entry name" value="UPF0102 PROTEIN YRAN"/>
    <property type="match status" value="1"/>
</dbReference>
<dbReference type="Gene3D" id="3.40.1350.10">
    <property type="match status" value="1"/>
</dbReference>
<dbReference type="InterPro" id="IPR011335">
    <property type="entry name" value="Restrct_endonuc-II-like"/>
</dbReference>
<dbReference type="RefSeq" id="WP_327599021.1">
    <property type="nucleotide sequence ID" value="NZ_JAYXHS010000002.1"/>
</dbReference>
<dbReference type="SUPFAM" id="SSF52980">
    <property type="entry name" value="Restriction endonuclease-like"/>
    <property type="match status" value="1"/>
</dbReference>
<dbReference type="InterPro" id="IPR003509">
    <property type="entry name" value="UPF0102_YraN-like"/>
</dbReference>
<reference evidence="3 4" key="1">
    <citation type="submission" date="2024-01" db="EMBL/GenBank/DDBJ databases">
        <title>Uliginosibacterium soil sp. nov.</title>
        <authorList>
            <person name="Lv Y."/>
        </authorList>
    </citation>
    <scope>NUCLEOTIDE SEQUENCE [LARGE SCALE GENOMIC DNA]</scope>
    <source>
        <strain evidence="3 4">H3</strain>
    </source>
</reference>
<evidence type="ECO:0000256" key="1">
    <source>
        <dbReference type="ARBA" id="ARBA00006738"/>
    </source>
</evidence>
<evidence type="ECO:0000313" key="4">
    <source>
        <dbReference type="Proteomes" id="UP001331561"/>
    </source>
</evidence>
<sequence length="143" mass="15497">MGALANRFQEVWHCLLRACGGQAASANNASGAKAEALAARYLEKQGARILARNVRYKGGEIDLIAEHAGAILFVEVRLRQHAHFGGAAGSITPTKQKRIILASRMWLSGAGRAYANRNCRFDAMLLDGLNSKNIEWLQAAFAC</sequence>
<dbReference type="HAMAP" id="MF_00048">
    <property type="entry name" value="UPF0102"/>
    <property type="match status" value="1"/>
</dbReference>
<name>A0ABU6K2Y7_9RHOO</name>
<dbReference type="Pfam" id="PF02021">
    <property type="entry name" value="UPF0102"/>
    <property type="match status" value="1"/>
</dbReference>
<organism evidence="3 4">
    <name type="scientific">Uliginosibacterium silvisoli</name>
    <dbReference type="NCBI Taxonomy" id="3114758"/>
    <lineage>
        <taxon>Bacteria</taxon>
        <taxon>Pseudomonadati</taxon>
        <taxon>Pseudomonadota</taxon>
        <taxon>Betaproteobacteria</taxon>
        <taxon>Rhodocyclales</taxon>
        <taxon>Zoogloeaceae</taxon>
        <taxon>Uliginosibacterium</taxon>
    </lineage>
</organism>
<accession>A0ABU6K2Y7</accession>
<dbReference type="EMBL" id="JAYXHS010000002">
    <property type="protein sequence ID" value="MEC5386041.1"/>
    <property type="molecule type" value="Genomic_DNA"/>
</dbReference>
<dbReference type="NCBIfam" id="NF009150">
    <property type="entry name" value="PRK12497.1-3"/>
    <property type="match status" value="1"/>
</dbReference>
<dbReference type="NCBIfam" id="TIGR00252">
    <property type="entry name" value="YraN family protein"/>
    <property type="match status" value="1"/>
</dbReference>